<proteinExistence type="predicted"/>
<reference evidence="1 2" key="1">
    <citation type="submission" date="2017-02" db="EMBL/GenBank/DDBJ databases">
        <title>Prevalence of linear plasmids in Propionibacterium acnes isolates obtained from cancerous prostatic tissue.</title>
        <authorList>
            <person name="Davidsson S."/>
            <person name="Bruggemann H."/>
        </authorList>
    </citation>
    <scope>NUCLEOTIDE SEQUENCE [LARGE SCALE GENOMIC DNA]</scope>
    <source>
        <strain evidence="1 2">09-9</strain>
    </source>
</reference>
<accession>A0AA44U622</accession>
<dbReference type="Proteomes" id="UP000223982">
    <property type="component" value="Unassembled WGS sequence"/>
</dbReference>
<evidence type="ECO:0000313" key="1">
    <source>
        <dbReference type="EMBL" id="PHJ28093.1"/>
    </source>
</evidence>
<name>A0AA44U622_CUTAC</name>
<protein>
    <submittedName>
        <fullName evidence="1">Uncharacterized protein</fullName>
    </submittedName>
</protein>
<comment type="caution">
    <text evidence="1">The sequence shown here is derived from an EMBL/GenBank/DDBJ whole genome shotgun (WGS) entry which is preliminary data.</text>
</comment>
<gene>
    <name evidence="1" type="ORF">APS60_00985</name>
</gene>
<organism evidence="1 2">
    <name type="scientific">Cutibacterium acnes</name>
    <name type="common">Propionibacterium acnes</name>
    <dbReference type="NCBI Taxonomy" id="1747"/>
    <lineage>
        <taxon>Bacteria</taxon>
        <taxon>Bacillati</taxon>
        <taxon>Actinomycetota</taxon>
        <taxon>Actinomycetes</taxon>
        <taxon>Propionibacteriales</taxon>
        <taxon>Propionibacteriaceae</taxon>
        <taxon>Cutibacterium</taxon>
    </lineage>
</organism>
<dbReference type="EMBL" id="LKVB01000002">
    <property type="protein sequence ID" value="PHJ28093.1"/>
    <property type="molecule type" value="Genomic_DNA"/>
</dbReference>
<dbReference type="RefSeq" id="WP_002532613.1">
    <property type="nucleotide sequence ID" value="NZ_CAJTKC010000002.1"/>
</dbReference>
<sequence length="347" mass="37229">MHLDLGLTKTINRATHVTRGFRRIIMVTAAGEGRPDRLVTDLTNEFSRRGIDVSQLPIEGSEDTASSMPAPAHKVLAKWSRHRQRTARHELGESLDHQCALIVTDPRRLDEIVSLQAQSDRPVVVLLATDPDDAPDKLPEIVDVVVTPNPQTDPWEHLGVPVHSIGVPATGGSPAPGDRPNRIALLGPCTDEQLADALLAFDHACQVVPGWSLEICLDDESRARSAVAARRDVGIHPAGSENTVMNQSELALVMTRKEDLASRILDAAGAGLPSAAYADTPAAADILSRCGYPAAGELSSALAQGMADAPLRRIQREYVAEVLADHAGAKIGEAWLDLMFNVGLSRH</sequence>
<dbReference type="AlphaFoldDB" id="A0AA44U622"/>
<evidence type="ECO:0000313" key="2">
    <source>
        <dbReference type="Proteomes" id="UP000223982"/>
    </source>
</evidence>